<dbReference type="GO" id="GO:0021522">
    <property type="term" value="P:spinal cord motor neuron differentiation"/>
    <property type="evidence" value="ECO:0007669"/>
    <property type="project" value="Ensembl"/>
</dbReference>
<evidence type="ECO:0000313" key="9">
    <source>
        <dbReference type="Proteomes" id="UP000007648"/>
    </source>
</evidence>
<dbReference type="InterPro" id="IPR015947">
    <property type="entry name" value="PUA-like_sf"/>
</dbReference>
<keyword evidence="2 4" id="KW-0863">Zinc-finger</keyword>
<dbReference type="GO" id="GO:0008270">
    <property type="term" value="F:zinc ion binding"/>
    <property type="evidence" value="ECO:0007669"/>
    <property type="project" value="UniProtKB-KW"/>
</dbReference>
<evidence type="ECO:0000256" key="4">
    <source>
        <dbReference type="PROSITE-ProRule" id="PRU00175"/>
    </source>
</evidence>
<evidence type="ECO:0000256" key="3">
    <source>
        <dbReference type="ARBA" id="ARBA00022833"/>
    </source>
</evidence>
<feature type="compositionally biased region" description="Low complexity" evidence="5">
    <location>
        <begin position="129"/>
        <end position="144"/>
    </location>
</feature>
<feature type="region of interest" description="Disordered" evidence="5">
    <location>
        <begin position="117"/>
        <end position="144"/>
    </location>
</feature>
<dbReference type="FunCoup" id="A0A7N4PF34">
    <property type="interactions" value="149"/>
</dbReference>
<dbReference type="GO" id="GO:0043524">
    <property type="term" value="P:negative regulation of neuron apoptotic process"/>
    <property type="evidence" value="ECO:0007669"/>
    <property type="project" value="Ensembl"/>
</dbReference>
<reference evidence="8 9" key="1">
    <citation type="journal article" date="2011" name="Proc. Natl. Acad. Sci. U.S.A.">
        <title>Genetic diversity and population structure of the endangered marsupial Sarcophilus harrisii (Tasmanian devil).</title>
        <authorList>
            <person name="Miller W."/>
            <person name="Hayes V.M."/>
            <person name="Ratan A."/>
            <person name="Petersen D.C."/>
            <person name="Wittekindt N.E."/>
            <person name="Miller J."/>
            <person name="Walenz B."/>
            <person name="Knight J."/>
            <person name="Qi J."/>
            <person name="Zhao F."/>
            <person name="Wang Q."/>
            <person name="Bedoya-Reina O.C."/>
            <person name="Katiyar N."/>
            <person name="Tomsho L.P."/>
            <person name="Kasson L.M."/>
            <person name="Hardie R.A."/>
            <person name="Woodbridge P."/>
            <person name="Tindall E.A."/>
            <person name="Bertelsen M.F."/>
            <person name="Dixon D."/>
            <person name="Pyecroft S."/>
            <person name="Helgen K.M."/>
            <person name="Lesk A.M."/>
            <person name="Pringle T.H."/>
            <person name="Patterson N."/>
            <person name="Zhang Y."/>
            <person name="Kreiss A."/>
            <person name="Woods G.M."/>
            <person name="Jones M.E."/>
            <person name="Schuster S.C."/>
        </authorList>
    </citation>
    <scope>NUCLEOTIDE SEQUENCE [LARGE SCALE GENOMIC DNA]</scope>
</reference>
<dbReference type="CDD" id="cd16514">
    <property type="entry name" value="RING-HC_LONFs_rpt2"/>
    <property type="match status" value="1"/>
</dbReference>
<feature type="domain" description="Lon N-terminal" evidence="7">
    <location>
        <begin position="576"/>
        <end position="785"/>
    </location>
</feature>
<gene>
    <name evidence="8" type="primary">LONRF2</name>
</gene>
<dbReference type="GO" id="GO:0050905">
    <property type="term" value="P:neuromuscular process"/>
    <property type="evidence" value="ECO:0007669"/>
    <property type="project" value="Ensembl"/>
</dbReference>
<dbReference type="SMART" id="SM00184">
    <property type="entry name" value="RING"/>
    <property type="match status" value="2"/>
</dbReference>
<evidence type="ECO:0000256" key="1">
    <source>
        <dbReference type="ARBA" id="ARBA00022723"/>
    </source>
</evidence>
<keyword evidence="9" id="KW-1185">Reference proteome</keyword>
<dbReference type="Pfam" id="PF13923">
    <property type="entry name" value="zf-C3HC4_2"/>
    <property type="match status" value="1"/>
</dbReference>
<dbReference type="GO" id="GO:0043021">
    <property type="term" value="F:ribonucleoprotein complex binding"/>
    <property type="evidence" value="ECO:0007669"/>
    <property type="project" value="Ensembl"/>
</dbReference>
<keyword evidence="1" id="KW-0479">Metal-binding</keyword>
<evidence type="ECO:0000259" key="6">
    <source>
        <dbReference type="PROSITE" id="PS50089"/>
    </source>
</evidence>
<dbReference type="InterPro" id="IPR017907">
    <property type="entry name" value="Znf_RING_CS"/>
</dbReference>
<evidence type="ECO:0000313" key="8">
    <source>
        <dbReference type="Ensembl" id="ENSSHAP00000037414.1"/>
    </source>
</evidence>
<dbReference type="PANTHER" id="PTHR23327">
    <property type="entry name" value="RING FINGER PROTEIN 127"/>
    <property type="match status" value="1"/>
</dbReference>
<evidence type="ECO:0000256" key="2">
    <source>
        <dbReference type="ARBA" id="ARBA00022771"/>
    </source>
</evidence>
<dbReference type="Pfam" id="PF02190">
    <property type="entry name" value="LON_substr_bdg"/>
    <property type="match status" value="1"/>
</dbReference>
<name>A0A7N4PF34_SARHA</name>
<dbReference type="InParanoid" id="A0A7N4PF34"/>
<keyword evidence="3" id="KW-0862">Zinc</keyword>
<organism evidence="8 9">
    <name type="scientific">Sarcophilus harrisii</name>
    <name type="common">Tasmanian devil</name>
    <name type="synonym">Sarcophilus laniarius</name>
    <dbReference type="NCBI Taxonomy" id="9305"/>
    <lineage>
        <taxon>Eukaryota</taxon>
        <taxon>Metazoa</taxon>
        <taxon>Chordata</taxon>
        <taxon>Craniata</taxon>
        <taxon>Vertebrata</taxon>
        <taxon>Euteleostomi</taxon>
        <taxon>Mammalia</taxon>
        <taxon>Metatheria</taxon>
        <taxon>Dasyuromorphia</taxon>
        <taxon>Dasyuridae</taxon>
        <taxon>Sarcophilus</taxon>
    </lineage>
</organism>
<dbReference type="GO" id="GO:0061744">
    <property type="term" value="P:motor behavior"/>
    <property type="evidence" value="ECO:0007669"/>
    <property type="project" value="Ensembl"/>
</dbReference>
<sequence>MGTKPGRTEPVSPPPGPDSRTPCPELLAVAEEAFRGGNYELAAEIYGSQLAELPQPERSLCLRRGDALARAGRAAEALDAYTVAARLGGLRPEELKELVESCALAIREELRLPPWEPALGGGAGGGESSAGDEPAAGPGPFSPAAAASSSTLSAAWDLFRCPRCRLLLCDPVTLHCGHTLCKRCTDTDPGLPAGPCCPSAKSPPSRRDSCPSRVNVVLGNLLEKCFQTESRVRRLASQAESLRHQHELDAALHKYDQALDLAPGDSLLIVQRAELFTVMKKYNQALHDADAVCRSKPLWPKGHYVKAQALSGLGRTEEALKEFLYCVALNPGRGIIKKEAQKIMCEVFFSALENIHENLTSSFRSRTPYTRLKSKFMSNVNTQTELEDDSSAGCSKDSLFQFNKTLSQESDVYQNSDSSPSHHVLDLHFEDKKTTFKTALSNINLKRELPTDLEDVQNLNIPNKISKEDGETLPQIVPNTKVGESPVILVDASDFECSLCMRLFYEPVTTPCGHTFCLKCLERCLDHTPDCPLCKEKLSEFLASRSYKKTTLTEELILHYLPEELSDRKKVYDDEMKELSNLTKDVPIFVCTMAFPTIPCPLHVFEPRYRLMIRRCMETGTKRFGMCLADELKGFADYGCMLEIRDVRFFPDGSSVVDTVGISRFRVLSHGLRDGYNTANIEYLEDKKVEGPDYEELVHLHDSVYDQAVSWFTSLKENMKAQILNHFGSMPSKESEPQSNPSGPAWYWWLLAVLPLENRAQLAILGMTSLKDRLIAIRRVLIFVTRKRPR</sequence>
<dbReference type="Proteomes" id="UP000007648">
    <property type="component" value="Unassembled WGS sequence"/>
</dbReference>
<dbReference type="InterPro" id="IPR001841">
    <property type="entry name" value="Znf_RING"/>
</dbReference>
<dbReference type="Gene3D" id="1.25.40.10">
    <property type="entry name" value="Tetratricopeptide repeat domain"/>
    <property type="match status" value="1"/>
</dbReference>
<dbReference type="GO" id="GO:0006515">
    <property type="term" value="P:protein quality control for misfolded or incompletely synthesized proteins"/>
    <property type="evidence" value="ECO:0007669"/>
    <property type="project" value="Ensembl"/>
</dbReference>
<protein>
    <submittedName>
        <fullName evidence="8">LON peptidase N-terminal domain and ring finger 2</fullName>
    </submittedName>
</protein>
<feature type="domain" description="RING-type" evidence="6">
    <location>
        <begin position="497"/>
        <end position="535"/>
    </location>
</feature>
<reference evidence="8" key="3">
    <citation type="submission" date="2025-09" db="UniProtKB">
        <authorList>
            <consortium name="Ensembl"/>
        </authorList>
    </citation>
    <scope>IDENTIFICATION</scope>
</reference>
<dbReference type="PANTHER" id="PTHR23327:SF5">
    <property type="entry name" value="LON PEPTIDASE N-TERMINAL DOMAIN AND RING FINGER PROTEIN 2"/>
    <property type="match status" value="1"/>
</dbReference>
<dbReference type="Gene3D" id="2.30.130.40">
    <property type="entry name" value="LON domain-like"/>
    <property type="match status" value="1"/>
</dbReference>
<feature type="domain" description="RING-type" evidence="6">
    <location>
        <begin position="161"/>
        <end position="201"/>
    </location>
</feature>
<dbReference type="GO" id="GO:0051402">
    <property type="term" value="P:neuron apoptotic process"/>
    <property type="evidence" value="ECO:0007669"/>
    <property type="project" value="Ensembl"/>
</dbReference>
<dbReference type="InterPro" id="IPR013083">
    <property type="entry name" value="Znf_RING/FYVE/PHD"/>
</dbReference>
<reference evidence="8" key="2">
    <citation type="submission" date="2025-08" db="UniProtKB">
        <authorList>
            <consortium name="Ensembl"/>
        </authorList>
    </citation>
    <scope>IDENTIFICATION</scope>
</reference>
<dbReference type="SUPFAM" id="SSF57850">
    <property type="entry name" value="RING/U-box"/>
    <property type="match status" value="2"/>
</dbReference>
<dbReference type="PROSITE" id="PS51787">
    <property type="entry name" value="LON_N"/>
    <property type="match status" value="1"/>
</dbReference>
<dbReference type="CTD" id="164832"/>
<dbReference type="GO" id="GO:0051787">
    <property type="term" value="F:misfolded protein binding"/>
    <property type="evidence" value="ECO:0007669"/>
    <property type="project" value="Ensembl"/>
</dbReference>
<dbReference type="Gene3D" id="3.30.40.10">
    <property type="entry name" value="Zinc/RING finger domain, C3HC4 (zinc finger)"/>
    <property type="match status" value="2"/>
</dbReference>
<dbReference type="KEGG" id="shr:100928197"/>
<dbReference type="SMART" id="SM00028">
    <property type="entry name" value="TPR"/>
    <property type="match status" value="3"/>
</dbReference>
<dbReference type="GO" id="GO:0061630">
    <property type="term" value="F:ubiquitin protein ligase activity"/>
    <property type="evidence" value="ECO:0007669"/>
    <property type="project" value="Ensembl"/>
</dbReference>
<dbReference type="InterPro" id="IPR003111">
    <property type="entry name" value="Lon_prtase_N"/>
</dbReference>
<dbReference type="SUPFAM" id="SSF48452">
    <property type="entry name" value="TPR-like"/>
    <property type="match status" value="1"/>
</dbReference>
<feature type="region of interest" description="Disordered" evidence="5">
    <location>
        <begin position="1"/>
        <end position="22"/>
    </location>
</feature>
<dbReference type="RefSeq" id="XP_031815000.1">
    <property type="nucleotide sequence ID" value="XM_031959140.1"/>
</dbReference>
<dbReference type="OrthoDB" id="264917at2759"/>
<dbReference type="SMART" id="SM00464">
    <property type="entry name" value="LON"/>
    <property type="match status" value="1"/>
</dbReference>
<proteinExistence type="predicted"/>
<dbReference type="GeneID" id="100928197"/>
<accession>A0A7N4PF34</accession>
<dbReference type="GO" id="GO:0031175">
    <property type="term" value="P:neuron projection development"/>
    <property type="evidence" value="ECO:0007669"/>
    <property type="project" value="Ensembl"/>
</dbReference>
<dbReference type="InterPro" id="IPR019734">
    <property type="entry name" value="TPR_rpt"/>
</dbReference>
<dbReference type="GeneTree" id="ENSGT00440000033329"/>
<evidence type="ECO:0000259" key="7">
    <source>
        <dbReference type="PROSITE" id="PS51787"/>
    </source>
</evidence>
<dbReference type="PROSITE" id="PS50089">
    <property type="entry name" value="ZF_RING_2"/>
    <property type="match status" value="2"/>
</dbReference>
<dbReference type="PROSITE" id="PS00518">
    <property type="entry name" value="ZF_RING_1"/>
    <property type="match status" value="1"/>
</dbReference>
<evidence type="ECO:0000256" key="5">
    <source>
        <dbReference type="SAM" id="MobiDB-lite"/>
    </source>
</evidence>
<dbReference type="SUPFAM" id="SSF88697">
    <property type="entry name" value="PUA domain-like"/>
    <property type="match status" value="1"/>
</dbReference>
<dbReference type="InterPro" id="IPR046336">
    <property type="entry name" value="Lon_prtase_N_sf"/>
</dbReference>
<dbReference type="AlphaFoldDB" id="A0A7N4PF34"/>
<feature type="compositionally biased region" description="Gly residues" evidence="5">
    <location>
        <begin position="119"/>
        <end position="128"/>
    </location>
</feature>
<dbReference type="GO" id="GO:0005737">
    <property type="term" value="C:cytoplasm"/>
    <property type="evidence" value="ECO:0007669"/>
    <property type="project" value="UniProtKB-ARBA"/>
</dbReference>
<dbReference type="InterPro" id="IPR011990">
    <property type="entry name" value="TPR-like_helical_dom_sf"/>
</dbReference>
<dbReference type="Ensembl" id="ENSSHAT00000030220.1">
    <property type="protein sequence ID" value="ENSSHAP00000037414.1"/>
    <property type="gene ID" value="ENSSHAG00000032178.1"/>
</dbReference>